<evidence type="ECO:0000256" key="2">
    <source>
        <dbReference type="SAM" id="MobiDB-lite"/>
    </source>
</evidence>
<keyword evidence="5" id="KW-1185">Reference proteome</keyword>
<dbReference type="Gene3D" id="2.60.40.2030">
    <property type="match status" value="1"/>
</dbReference>
<feature type="domain" description="LTD" evidence="3">
    <location>
        <begin position="304"/>
        <end position="446"/>
    </location>
</feature>
<evidence type="ECO:0000313" key="4">
    <source>
        <dbReference type="EMBL" id="SNR16675.1"/>
    </source>
</evidence>
<evidence type="ECO:0000259" key="3">
    <source>
        <dbReference type="PROSITE" id="PS51841"/>
    </source>
</evidence>
<dbReference type="InterPro" id="IPR038081">
    <property type="entry name" value="CalX-like_sf"/>
</dbReference>
<dbReference type="SUPFAM" id="SSF141072">
    <property type="entry name" value="CalX-like"/>
    <property type="match status" value="1"/>
</dbReference>
<dbReference type="AlphaFoldDB" id="A0A238UC91"/>
<dbReference type="RefSeq" id="WP_095073382.1">
    <property type="nucleotide sequence ID" value="NZ_LT899436.1"/>
</dbReference>
<protein>
    <recommendedName>
        <fullName evidence="3">LTD domain-containing protein</fullName>
    </recommendedName>
</protein>
<name>A0A238UC91_9FLAO</name>
<evidence type="ECO:0000256" key="1">
    <source>
        <dbReference type="ARBA" id="ARBA00022729"/>
    </source>
</evidence>
<dbReference type="InterPro" id="IPR026444">
    <property type="entry name" value="Secre_tail"/>
</dbReference>
<gene>
    <name evidence="4" type="ORF">TJEJU_3009</name>
</gene>
<proteinExistence type="predicted"/>
<accession>A0A238UC91</accession>
<dbReference type="OrthoDB" id="1522652at2"/>
<dbReference type="Pfam" id="PF00932">
    <property type="entry name" value="LTD"/>
    <property type="match status" value="1"/>
</dbReference>
<dbReference type="NCBIfam" id="TIGR04183">
    <property type="entry name" value="Por_Secre_tail"/>
    <property type="match status" value="1"/>
</dbReference>
<dbReference type="PROSITE" id="PS51841">
    <property type="entry name" value="LTD"/>
    <property type="match status" value="1"/>
</dbReference>
<feature type="compositionally biased region" description="Low complexity" evidence="2">
    <location>
        <begin position="463"/>
        <end position="474"/>
    </location>
</feature>
<dbReference type="KEGG" id="tje:TJEJU_3009"/>
<evidence type="ECO:0000313" key="5">
    <source>
        <dbReference type="Proteomes" id="UP000215214"/>
    </source>
</evidence>
<dbReference type="Proteomes" id="UP000215214">
    <property type="component" value="Chromosome TJEJU"/>
</dbReference>
<reference evidence="4 5" key="1">
    <citation type="submission" date="2017-07" db="EMBL/GenBank/DDBJ databases">
        <authorList>
            <person name="Sun Z.S."/>
            <person name="Albrecht U."/>
            <person name="Echele G."/>
            <person name="Lee C.C."/>
        </authorList>
    </citation>
    <scope>NUCLEOTIDE SEQUENCE [LARGE SCALE GENOMIC DNA]</scope>
    <source>
        <strain evidence="5">type strain: KCTC 22618</strain>
    </source>
</reference>
<dbReference type="InterPro" id="IPR036415">
    <property type="entry name" value="Lamin_tail_dom_sf"/>
</dbReference>
<dbReference type="Gene3D" id="2.60.40.1260">
    <property type="entry name" value="Lamin Tail domain"/>
    <property type="match status" value="1"/>
</dbReference>
<sequence length="973" mass="104737">MKNNYFLKVFFTIIIFSNYYFSNAQSLSAGDIAIIGVSVDNEDVLLVALKDIPANESVFITDDEWDTDKFRTGEGFHEWTTPSLTKGTVVTLSFNDNVASEGTLTTRAGSFALGNSGDGVFIYQTSNNLYDGTPTVIGFAGEDSGDSGSLTGSGLTIGVNAVYFGGDNGIYNDTRSGQSETQFLGLIYDSSKWATSGTAQTFDTTAFSFSTTPSLGFLINSSTANETDATFNISVPVSLSNYTADVTISVTTDASSTAESGDFSLNTSSLTFTGNETKNISLDINDDTDADNETIVLNIAITSGTADISISQHTITINDDDLPEIVISEIMYNSPTPGTDDEWIELYNSDSQNIDITNWTLEYNGNVFTFPSHTLNANNYIVIAVGSGGDGVFNADSPFIPDFNNLGVNNEDVKDTNNTNKLTNSSATITLKNTAGATVDVVTYDDGDESSTDGNGTTYEIINPSSNSSTTSTNWQASVRDGGSPGRASGAIWSGATDNNWTTATNWSNSISPAFTSDVLIPNTVSNYPTAASFIFTNSITFESGASLLFNSFVNGEIIYNRNVSSEWHLVASPIESETIESLISNNDFATGTGSNIGIGLYDNDNLTTPWQYQSNSSTGSIASGIGISVKLNTSPLVFKGNMYTSADAISVSTGSRNDFNLVGNRYTGYLDSDLFLTNISNTPVLAEQTIWLWNGTEYITKNMADPIKIAPTQGFFIKAGITADVAINPAMLTHNNTNTFLRQSPKSSFELFTESDNKKSSTKVFYIDGKTKGFDNGFDSRIFGGVENNFAVYTELLNNNDGRKLAIQTLPNQNYDTMVIPVGLTAEAGKKITFSVLESNLPTGIDVYLEDRKNNLFINLSENNHVVTLQEAANGMGQFYVHTTASRLNNEEFDNGIQNISIYSSANKELNINGLQTNANLQVFSLLGEELVETKIVSGNSKVNLSTLANGIYIVKLNTESGNITKKIILEN</sequence>
<dbReference type="SUPFAM" id="SSF74853">
    <property type="entry name" value="Lamin A/C globular tail domain"/>
    <property type="match status" value="1"/>
</dbReference>
<keyword evidence="1" id="KW-0732">Signal</keyword>
<dbReference type="Pfam" id="PF18962">
    <property type="entry name" value="Por_Secre_tail"/>
    <property type="match status" value="1"/>
</dbReference>
<dbReference type="InterPro" id="IPR001322">
    <property type="entry name" value="Lamin_tail_dom"/>
</dbReference>
<feature type="region of interest" description="Disordered" evidence="2">
    <location>
        <begin position="445"/>
        <end position="481"/>
    </location>
</feature>
<organism evidence="4 5">
    <name type="scientific">Tenacibaculum jejuense</name>
    <dbReference type="NCBI Taxonomy" id="584609"/>
    <lineage>
        <taxon>Bacteria</taxon>
        <taxon>Pseudomonadati</taxon>
        <taxon>Bacteroidota</taxon>
        <taxon>Flavobacteriia</taxon>
        <taxon>Flavobacteriales</taxon>
        <taxon>Flavobacteriaceae</taxon>
        <taxon>Tenacibaculum</taxon>
    </lineage>
</organism>
<dbReference type="EMBL" id="LT899436">
    <property type="protein sequence ID" value="SNR16675.1"/>
    <property type="molecule type" value="Genomic_DNA"/>
</dbReference>